<reference evidence="1" key="1">
    <citation type="submission" date="2022-07" db="EMBL/GenBank/DDBJ databases">
        <title>Genome Sequence of Agrocybe chaxingu.</title>
        <authorList>
            <person name="Buettner E."/>
        </authorList>
    </citation>
    <scope>NUCLEOTIDE SEQUENCE</scope>
    <source>
        <strain evidence="1">MP-N11</strain>
    </source>
</reference>
<gene>
    <name evidence="1" type="ORF">NLJ89_g7415</name>
</gene>
<comment type="caution">
    <text evidence="1">The sequence shown here is derived from an EMBL/GenBank/DDBJ whole genome shotgun (WGS) entry which is preliminary data.</text>
</comment>
<dbReference type="EMBL" id="JANKHO010000883">
    <property type="protein sequence ID" value="KAJ3505436.1"/>
    <property type="molecule type" value="Genomic_DNA"/>
</dbReference>
<protein>
    <submittedName>
        <fullName evidence="1">Uncharacterized protein</fullName>
    </submittedName>
</protein>
<dbReference type="Proteomes" id="UP001148786">
    <property type="component" value="Unassembled WGS sequence"/>
</dbReference>
<dbReference type="OrthoDB" id="2730545at2759"/>
<name>A0A9W8MT55_9AGAR</name>
<keyword evidence="2" id="KW-1185">Reference proteome</keyword>
<evidence type="ECO:0000313" key="1">
    <source>
        <dbReference type="EMBL" id="KAJ3505436.1"/>
    </source>
</evidence>
<evidence type="ECO:0000313" key="2">
    <source>
        <dbReference type="Proteomes" id="UP001148786"/>
    </source>
</evidence>
<accession>A0A9W8MT55</accession>
<proteinExistence type="predicted"/>
<organism evidence="1 2">
    <name type="scientific">Agrocybe chaxingu</name>
    <dbReference type="NCBI Taxonomy" id="84603"/>
    <lineage>
        <taxon>Eukaryota</taxon>
        <taxon>Fungi</taxon>
        <taxon>Dikarya</taxon>
        <taxon>Basidiomycota</taxon>
        <taxon>Agaricomycotina</taxon>
        <taxon>Agaricomycetes</taxon>
        <taxon>Agaricomycetidae</taxon>
        <taxon>Agaricales</taxon>
        <taxon>Agaricineae</taxon>
        <taxon>Strophariaceae</taxon>
        <taxon>Agrocybe</taxon>
    </lineage>
</organism>
<dbReference type="AlphaFoldDB" id="A0A9W8MT55"/>
<sequence>MGMEYYDSCPWSDECKDHRLAPAVALSKAGIPCVVWAEDALAFIRFVPTCLFSLQLFVPDELLDRATSILTTTYSFQSADPPEAWCEYPMFDRTTPSCYPRSVSLSTTAPEESLHSDDPRQIWLHPQSFFSFDVRDTSLSVTLDQFPNTVRFPTRPAFLDTLFTVMLESPIGFRHHKFHGTMMTYYGYLLQYTMRGPIILPSGELGPAHKKALCEVEEENRPYFRHLLYRHAGSKMTLAEATEERREIMRKLGKGPEVNRPLPRDVAAVEARKAKAAGSATVTQSLPNAT</sequence>